<comment type="caution">
    <text evidence="1">The sequence shown here is derived from an EMBL/GenBank/DDBJ whole genome shotgun (WGS) entry which is preliminary data.</text>
</comment>
<evidence type="ECO:0000313" key="2">
    <source>
        <dbReference type="Proteomes" id="UP000289775"/>
    </source>
</evidence>
<organism evidence="1 2">
    <name type="scientific">Flavobacterium beibuense</name>
    <dbReference type="NCBI Taxonomy" id="657326"/>
    <lineage>
        <taxon>Bacteria</taxon>
        <taxon>Pseudomonadati</taxon>
        <taxon>Bacteroidota</taxon>
        <taxon>Flavobacteriia</taxon>
        <taxon>Flavobacteriales</taxon>
        <taxon>Flavobacteriaceae</taxon>
        <taxon>Flavobacterium</taxon>
    </lineage>
</organism>
<dbReference type="Proteomes" id="UP000289775">
    <property type="component" value="Unassembled WGS sequence"/>
</dbReference>
<protein>
    <submittedName>
        <fullName evidence="1">Uncharacterized protein</fullName>
    </submittedName>
</protein>
<accession>A0A444WGX0</accession>
<dbReference type="AlphaFoldDB" id="A0A444WGX0"/>
<name>A0A444WGX0_9FLAO</name>
<sequence length="42" mass="4816">MLVILLLICITGMILSIPMGNSKKNRAVNNRKQQKRNEYSLI</sequence>
<evidence type="ECO:0000313" key="1">
    <source>
        <dbReference type="EMBL" id="RYJ45002.1"/>
    </source>
</evidence>
<proteinExistence type="predicted"/>
<keyword evidence="2" id="KW-1185">Reference proteome</keyword>
<gene>
    <name evidence="1" type="ORF">NU09_0636</name>
</gene>
<reference evidence="1 2" key="1">
    <citation type="submission" date="2014-12" db="EMBL/GenBank/DDBJ databases">
        <title>Genome sequence of Flavobacterium beibuense RSKm HC5.</title>
        <authorList>
            <person name="Kim J.F."/>
            <person name="Song J.Y."/>
            <person name="Kwak M.-J."/>
            <person name="Lee S.-W."/>
        </authorList>
    </citation>
    <scope>NUCLEOTIDE SEQUENCE [LARGE SCALE GENOMIC DNA]</scope>
    <source>
        <strain evidence="1 2">RSKm HC5</strain>
    </source>
</reference>
<dbReference type="EMBL" id="JUIW01000002">
    <property type="protein sequence ID" value="RYJ45002.1"/>
    <property type="molecule type" value="Genomic_DNA"/>
</dbReference>